<feature type="transmembrane region" description="Helical" evidence="1">
    <location>
        <begin position="261"/>
        <end position="278"/>
    </location>
</feature>
<organism evidence="2">
    <name type="scientific">uncultured Poseidoniia archaeon</name>
    <dbReference type="NCBI Taxonomy" id="1697135"/>
    <lineage>
        <taxon>Archaea</taxon>
        <taxon>Methanobacteriati</taxon>
        <taxon>Thermoplasmatota</taxon>
        <taxon>Candidatus Poseidoniia</taxon>
        <taxon>environmental samples</taxon>
    </lineage>
</organism>
<feature type="transmembrane region" description="Helical" evidence="1">
    <location>
        <begin position="119"/>
        <end position="137"/>
    </location>
</feature>
<reference evidence="2" key="1">
    <citation type="submission" date="2014-11" db="EMBL/GenBank/DDBJ databases">
        <authorList>
            <person name="Zhu J."/>
            <person name="Qi W."/>
            <person name="Song R."/>
        </authorList>
    </citation>
    <scope>NUCLEOTIDE SEQUENCE</scope>
</reference>
<keyword evidence="1" id="KW-0472">Membrane</keyword>
<keyword evidence="1" id="KW-0812">Transmembrane</keyword>
<feature type="transmembrane region" description="Helical" evidence="1">
    <location>
        <begin position="82"/>
        <end position="104"/>
    </location>
</feature>
<sequence>MAGGVSVSPMSDALQFPSVPPESPWEAYLLLLIVPFLLRLLLIAPPLIDLVNTYAPPGNRTGHIKWFLTKFKKLPMEGFWKIVMNEVLSFILPALVALTARLLIDGDIGWNSWIETPESGKILLILAGIIWLVVDFGKVTRSRKNIQTIAKYNLTTAKIFVEGTVVSREFLKTVDEFTIPRPWREIIDISEDDDGIHKPEQRNPLQDIFTNLLDKGVDMLEEVLAKAKDPASGMIEKIDTEIRERITTQVQTSSKSLFRDVIFSIAPIVVLILLQNFIG</sequence>
<name>A0A1B1TAL4_9ARCH</name>
<evidence type="ECO:0000313" key="2">
    <source>
        <dbReference type="EMBL" id="ANV79326.1"/>
    </source>
</evidence>
<keyword evidence="1" id="KW-1133">Transmembrane helix</keyword>
<proteinExistence type="predicted"/>
<protein>
    <submittedName>
        <fullName evidence="2">Uncharacterized protein</fullName>
    </submittedName>
</protein>
<dbReference type="EMBL" id="KP211819">
    <property type="protein sequence ID" value="ANV79326.1"/>
    <property type="molecule type" value="Genomic_DNA"/>
</dbReference>
<dbReference type="AlphaFoldDB" id="A0A1B1TAL4"/>
<accession>A0A1B1TAL4</accession>
<reference evidence="2" key="2">
    <citation type="journal article" date="2015" name="ISME J.">
        <title>A new class of marine Euryarchaeota group II from the Mediterranean deep chlorophyll maximum.</title>
        <authorList>
            <person name="Martin-Cuadrado A.B."/>
            <person name="Garcia-Heredia I."/>
            <person name="Molto A.G."/>
            <person name="Lopez-Ubeda R."/>
            <person name="Kimes N."/>
            <person name="Lopez-Garcia P."/>
            <person name="Moreira D."/>
            <person name="Rodriguez-Valera F."/>
        </authorList>
    </citation>
    <scope>NUCLEOTIDE SEQUENCE</scope>
</reference>
<evidence type="ECO:0000256" key="1">
    <source>
        <dbReference type="SAM" id="Phobius"/>
    </source>
</evidence>
<feature type="transmembrane region" description="Helical" evidence="1">
    <location>
        <begin position="27"/>
        <end position="48"/>
    </location>
</feature>